<dbReference type="SUPFAM" id="SSF103088">
    <property type="entry name" value="OmpA-like"/>
    <property type="match status" value="1"/>
</dbReference>
<feature type="compositionally biased region" description="Low complexity" evidence="5">
    <location>
        <begin position="311"/>
        <end position="331"/>
    </location>
</feature>
<dbReference type="InterPro" id="IPR036737">
    <property type="entry name" value="OmpA-like_sf"/>
</dbReference>
<proteinExistence type="predicted"/>
<dbReference type="InterPro" id="IPR050330">
    <property type="entry name" value="Bact_OuterMem_StrucFunc"/>
</dbReference>
<keyword evidence="9" id="KW-1185">Reference proteome</keyword>
<dbReference type="Proteomes" id="UP000268844">
    <property type="component" value="Unassembled WGS sequence"/>
</dbReference>
<dbReference type="PROSITE" id="PS51123">
    <property type="entry name" value="OMPA_2"/>
    <property type="match status" value="1"/>
</dbReference>
<keyword evidence="3" id="KW-0998">Cell outer membrane</keyword>
<feature type="region of interest" description="Disordered" evidence="5">
    <location>
        <begin position="299"/>
        <end position="331"/>
    </location>
</feature>
<feature type="signal peptide" evidence="6">
    <location>
        <begin position="1"/>
        <end position="25"/>
    </location>
</feature>
<evidence type="ECO:0000256" key="3">
    <source>
        <dbReference type="ARBA" id="ARBA00023237"/>
    </source>
</evidence>
<name>A0A3S4CDV3_9HYPH</name>
<evidence type="ECO:0000313" key="9">
    <source>
        <dbReference type="Proteomes" id="UP000268844"/>
    </source>
</evidence>
<dbReference type="EMBL" id="UZWD01000035">
    <property type="protein sequence ID" value="VDS05780.1"/>
    <property type="molecule type" value="Genomic_DNA"/>
</dbReference>
<protein>
    <submittedName>
        <fullName evidence="8">Peptidoglycan-binding protein ArfA</fullName>
    </submittedName>
</protein>
<evidence type="ECO:0000256" key="4">
    <source>
        <dbReference type="PROSITE-ProRule" id="PRU00473"/>
    </source>
</evidence>
<keyword evidence="2 4" id="KW-0472">Membrane</keyword>
<feature type="domain" description="OmpA-like" evidence="7">
    <location>
        <begin position="358"/>
        <end position="475"/>
    </location>
</feature>
<dbReference type="Pfam" id="PF00691">
    <property type="entry name" value="OmpA"/>
    <property type="match status" value="1"/>
</dbReference>
<comment type="subcellular location">
    <subcellularLocation>
        <location evidence="1">Cell outer membrane</location>
    </subcellularLocation>
</comment>
<dbReference type="InterPro" id="IPR006665">
    <property type="entry name" value="OmpA-like"/>
</dbReference>
<dbReference type="CDD" id="cd07185">
    <property type="entry name" value="OmpA_C-like"/>
    <property type="match status" value="1"/>
</dbReference>
<reference evidence="8 9" key="1">
    <citation type="submission" date="2018-12" db="EMBL/GenBank/DDBJ databases">
        <authorList>
            <person name="Criscuolo A."/>
        </authorList>
    </citation>
    <scope>NUCLEOTIDE SEQUENCE [LARGE SCALE GENOMIC DNA]</scope>
    <source>
        <strain evidence="8">ACIP1116281</strain>
    </source>
</reference>
<dbReference type="PANTHER" id="PTHR30329:SF21">
    <property type="entry name" value="LIPOPROTEIN YIAD-RELATED"/>
    <property type="match status" value="1"/>
</dbReference>
<organism evidence="8 9">
    <name type="scientific">Devosia equisanguinis</name>
    <dbReference type="NCBI Taxonomy" id="2490941"/>
    <lineage>
        <taxon>Bacteria</taxon>
        <taxon>Pseudomonadati</taxon>
        <taxon>Pseudomonadota</taxon>
        <taxon>Alphaproteobacteria</taxon>
        <taxon>Hyphomicrobiales</taxon>
        <taxon>Devosiaceae</taxon>
        <taxon>Devosia</taxon>
    </lineage>
</organism>
<evidence type="ECO:0000256" key="5">
    <source>
        <dbReference type="SAM" id="MobiDB-lite"/>
    </source>
</evidence>
<dbReference type="PRINTS" id="PR01021">
    <property type="entry name" value="OMPADOMAIN"/>
</dbReference>
<dbReference type="AlphaFoldDB" id="A0A3S4CDV3"/>
<keyword evidence="6" id="KW-0732">Signal</keyword>
<sequence length="476" mass="48594">MLRNLLFWVVSGTAVGLLASTSALAQVAVDTKPPVLLAQITSAPPSRSDSSISLPPPRISDYWMSISLQPGGVLVFDGYAPDAATRDRFAEVSGADVNWLKLGSGAPAQYQQATELGLTLLSKLSEGRFALRANVVTISGIAATPADYDAVQSVLAAGAPAGVVLAMAEIRPPVGAEANVAAYGWSAVKQAGGQVEIGGMVPSAAVQQDLAGRVSTALTDKSQINAAAPEGFAAQAERAVAILDLLSEGQVAFDGTMWSVTGKGQEADSIAAIATILGTGASAWNVNVTPAPVVAVAPSEPVEPVTPPAETPATPQQSTPVATESEAPAAPAVVEQTPAPAAVSPPASSASNIALCRDEVNALSAQNAILFQSGAAVLAPGAAPVLDSFATSLNLCPDAVIHIEGHTDSDGDDQRNLVLSVSRAEAVVNALIQRGVSPDRLYAIGYGESQPVASNDTQDGKRRNRRIVVSVLEEHE</sequence>
<evidence type="ECO:0000256" key="1">
    <source>
        <dbReference type="ARBA" id="ARBA00004442"/>
    </source>
</evidence>
<gene>
    <name evidence="8" type="primary">arfA</name>
    <name evidence="8" type="ORF">DEVEQU_02924</name>
</gene>
<evidence type="ECO:0000256" key="2">
    <source>
        <dbReference type="ARBA" id="ARBA00023136"/>
    </source>
</evidence>
<dbReference type="Gene3D" id="3.30.1330.60">
    <property type="entry name" value="OmpA-like domain"/>
    <property type="match status" value="1"/>
</dbReference>
<dbReference type="GO" id="GO:0009279">
    <property type="term" value="C:cell outer membrane"/>
    <property type="evidence" value="ECO:0007669"/>
    <property type="project" value="UniProtKB-SubCell"/>
</dbReference>
<dbReference type="Gene3D" id="3.40.1520.20">
    <property type="match status" value="2"/>
</dbReference>
<evidence type="ECO:0000313" key="8">
    <source>
        <dbReference type="EMBL" id="VDS05780.1"/>
    </source>
</evidence>
<dbReference type="InterPro" id="IPR006664">
    <property type="entry name" value="OMP_bac"/>
</dbReference>
<evidence type="ECO:0000256" key="6">
    <source>
        <dbReference type="SAM" id="SignalP"/>
    </source>
</evidence>
<dbReference type="PANTHER" id="PTHR30329">
    <property type="entry name" value="STATOR ELEMENT OF FLAGELLAR MOTOR COMPLEX"/>
    <property type="match status" value="1"/>
</dbReference>
<accession>A0A3S4CDV3</accession>
<feature type="chain" id="PRO_5018543655" evidence="6">
    <location>
        <begin position="26"/>
        <end position="476"/>
    </location>
</feature>
<evidence type="ECO:0000259" key="7">
    <source>
        <dbReference type="PROSITE" id="PS51123"/>
    </source>
</evidence>